<organism evidence="1">
    <name type="scientific">marine sediment metagenome</name>
    <dbReference type="NCBI Taxonomy" id="412755"/>
    <lineage>
        <taxon>unclassified sequences</taxon>
        <taxon>metagenomes</taxon>
        <taxon>ecological metagenomes</taxon>
    </lineage>
</organism>
<dbReference type="PANTHER" id="PTHR34374">
    <property type="entry name" value="LARGE RIBOSOMAL RNA SUBUNIT ACCUMULATION PROTEIN YCED HOMOLOG 1, CHLOROPLASTIC"/>
    <property type="match status" value="1"/>
</dbReference>
<dbReference type="AlphaFoldDB" id="X0SI12"/>
<proteinExistence type="predicted"/>
<dbReference type="Pfam" id="PF02620">
    <property type="entry name" value="YceD"/>
    <property type="match status" value="1"/>
</dbReference>
<dbReference type="PANTHER" id="PTHR34374:SF1">
    <property type="entry name" value="LARGE RIBOSOMAL RNA SUBUNIT ACCUMULATION PROTEIN YCED HOMOLOG 1, CHLOROPLASTIC"/>
    <property type="match status" value="1"/>
</dbReference>
<reference evidence="1" key="1">
    <citation type="journal article" date="2014" name="Front. Microbiol.">
        <title>High frequency of phylogenetically diverse reductive dehalogenase-homologous genes in deep subseafloor sedimentary metagenomes.</title>
        <authorList>
            <person name="Kawai M."/>
            <person name="Futagami T."/>
            <person name="Toyoda A."/>
            <person name="Takaki Y."/>
            <person name="Nishi S."/>
            <person name="Hori S."/>
            <person name="Arai W."/>
            <person name="Tsubouchi T."/>
            <person name="Morono Y."/>
            <person name="Uchiyama I."/>
            <person name="Ito T."/>
            <person name="Fujiyama A."/>
            <person name="Inagaki F."/>
            <person name="Takami H."/>
        </authorList>
    </citation>
    <scope>NUCLEOTIDE SEQUENCE</scope>
    <source>
        <strain evidence="1">Expedition CK06-06</strain>
    </source>
</reference>
<name>X0SI12_9ZZZZ</name>
<dbReference type="InterPro" id="IPR003772">
    <property type="entry name" value="YceD"/>
</dbReference>
<dbReference type="EMBL" id="BARS01004600">
    <property type="protein sequence ID" value="GAF80698.1"/>
    <property type="molecule type" value="Genomic_DNA"/>
</dbReference>
<comment type="caution">
    <text evidence="1">The sequence shown here is derived from an EMBL/GenBank/DDBJ whole genome shotgun (WGS) entry which is preliminary data.</text>
</comment>
<evidence type="ECO:0000313" key="1">
    <source>
        <dbReference type="EMBL" id="GAF80698.1"/>
    </source>
</evidence>
<gene>
    <name evidence="1" type="ORF">S01H1_08987</name>
</gene>
<evidence type="ECO:0008006" key="2">
    <source>
        <dbReference type="Google" id="ProtNLM"/>
    </source>
</evidence>
<accession>X0SI12</accession>
<protein>
    <recommendedName>
        <fullName evidence="2">DUF177 domain-containing protein</fullName>
    </recommendedName>
</protein>
<sequence>MTSFDVSALTKARLGTSLTLNVDTGPQSLTDLQVSFFHGTIQVIRVPDGLLVQGTVESRLRLKCVRCLKPCALPITLELEETFGLPGARQSVAYVVGDDGWLDLAPLLREQGWTAIPMKPLCRADCKGLCPQCGANLNRESCTCESTQIDPRLVMLKDLL</sequence>